<evidence type="ECO:0000256" key="1">
    <source>
        <dbReference type="SAM" id="Phobius"/>
    </source>
</evidence>
<feature type="non-terminal residue" evidence="2">
    <location>
        <position position="73"/>
    </location>
</feature>
<reference evidence="2 3" key="1">
    <citation type="submission" date="2020-04" db="EMBL/GenBank/DDBJ databases">
        <title>Perkinsus olseni comparative genomics.</title>
        <authorList>
            <person name="Bogema D.R."/>
        </authorList>
    </citation>
    <scope>NUCLEOTIDE SEQUENCE [LARGE SCALE GENOMIC DNA]</scope>
    <source>
        <strain evidence="2">ATCC PRA-205</strain>
    </source>
</reference>
<sequence>LSALMIRPLQPQISCPSNTLTKLLIALLVICILSSLGAAIYLVLVPPAGTTAMLASATALRKETRKTLNRLFG</sequence>
<evidence type="ECO:0000313" key="3">
    <source>
        <dbReference type="Proteomes" id="UP000574390"/>
    </source>
</evidence>
<feature type="transmembrane region" description="Helical" evidence="1">
    <location>
        <begin position="20"/>
        <end position="44"/>
    </location>
</feature>
<comment type="caution">
    <text evidence="2">The sequence shown here is derived from an EMBL/GenBank/DDBJ whole genome shotgun (WGS) entry which is preliminary data.</text>
</comment>
<organism evidence="2 3">
    <name type="scientific">Perkinsus olseni</name>
    <name type="common">Perkinsus atlanticus</name>
    <dbReference type="NCBI Taxonomy" id="32597"/>
    <lineage>
        <taxon>Eukaryota</taxon>
        <taxon>Sar</taxon>
        <taxon>Alveolata</taxon>
        <taxon>Perkinsozoa</taxon>
        <taxon>Perkinsea</taxon>
        <taxon>Perkinsida</taxon>
        <taxon>Perkinsidae</taxon>
        <taxon>Perkinsus</taxon>
    </lineage>
</organism>
<keyword evidence="1" id="KW-0472">Membrane</keyword>
<dbReference type="EMBL" id="JABANM010005650">
    <property type="protein sequence ID" value="KAF4747241.1"/>
    <property type="molecule type" value="Genomic_DNA"/>
</dbReference>
<dbReference type="Proteomes" id="UP000574390">
    <property type="component" value="Unassembled WGS sequence"/>
</dbReference>
<evidence type="ECO:0000313" key="2">
    <source>
        <dbReference type="EMBL" id="KAF4747241.1"/>
    </source>
</evidence>
<feature type="non-terminal residue" evidence="2">
    <location>
        <position position="1"/>
    </location>
</feature>
<keyword evidence="1" id="KW-0812">Transmembrane</keyword>
<gene>
    <name evidence="2" type="ORF">FOZ62_006049</name>
</gene>
<keyword evidence="1" id="KW-1133">Transmembrane helix</keyword>
<proteinExistence type="predicted"/>
<accession>A0A7J6TQV8</accession>
<name>A0A7J6TQV8_PEROL</name>
<dbReference type="AlphaFoldDB" id="A0A7J6TQV8"/>
<protein>
    <submittedName>
        <fullName evidence="2">Uncharacterized protein</fullName>
    </submittedName>
</protein>